<evidence type="ECO:0000313" key="8">
    <source>
        <dbReference type="Proteomes" id="UP001146793"/>
    </source>
</evidence>
<comment type="caution">
    <text evidence="6">The sequence shown here is derived from an EMBL/GenBank/DDBJ whole genome shotgun (WGS) entry which is preliminary data.</text>
</comment>
<feature type="coiled-coil region" evidence="5">
    <location>
        <begin position="160"/>
        <end position="187"/>
    </location>
</feature>
<sequence length="196" mass="22184">MSSDFEEMGLKIILIGNSLVGKSCLLHQFCDQEFDSEIGTTIGVDFRFSSIKVDEKDVKLQVWDTAGQERFRTITSTYYRSADGILLIYSITSKDSFQQISHWFNEIKKNAPKTVATVLLANKKDLVSDRNVPTEEGQKLADELGLPFLEVSAKTGENVHEAFQKLARLATQENKQKENEIITLEKKTVKKKKCCN</sequence>
<dbReference type="Pfam" id="PF00071">
    <property type="entry name" value="Ras"/>
    <property type="match status" value="1"/>
</dbReference>
<dbReference type="SMART" id="SM00173">
    <property type="entry name" value="RAS"/>
    <property type="match status" value="1"/>
</dbReference>
<keyword evidence="3" id="KW-0342">GTP-binding</keyword>
<dbReference type="SMART" id="SM00176">
    <property type="entry name" value="RAN"/>
    <property type="match status" value="1"/>
</dbReference>
<keyword evidence="2" id="KW-0547">Nucleotide-binding</keyword>
<dbReference type="InterPro" id="IPR001806">
    <property type="entry name" value="Small_GTPase"/>
</dbReference>
<evidence type="ECO:0000313" key="7">
    <source>
        <dbReference type="EMBL" id="KAJ6238554.1"/>
    </source>
</evidence>
<dbReference type="AlphaFoldDB" id="A0AAV7YHV6"/>
<dbReference type="InterPro" id="IPR005225">
    <property type="entry name" value="Small_GTP-bd"/>
</dbReference>
<dbReference type="SMART" id="SM00174">
    <property type="entry name" value="RHO"/>
    <property type="match status" value="1"/>
</dbReference>
<keyword evidence="5" id="KW-0175">Coiled coil</keyword>
<dbReference type="PROSITE" id="PS51420">
    <property type="entry name" value="RHO"/>
    <property type="match status" value="1"/>
</dbReference>
<dbReference type="FunFam" id="3.40.50.300:FF:000586">
    <property type="entry name" value="Rab family GTPase"/>
    <property type="match status" value="1"/>
</dbReference>
<evidence type="ECO:0000256" key="1">
    <source>
        <dbReference type="ARBA" id="ARBA00004308"/>
    </source>
</evidence>
<comment type="subcellular location">
    <subcellularLocation>
        <location evidence="1">Endomembrane system</location>
    </subcellularLocation>
</comment>
<evidence type="ECO:0000256" key="5">
    <source>
        <dbReference type="SAM" id="Coils"/>
    </source>
</evidence>
<keyword evidence="4" id="KW-0472">Membrane</keyword>
<dbReference type="PANTHER" id="PTHR47977">
    <property type="entry name" value="RAS-RELATED PROTEIN RAB"/>
    <property type="match status" value="1"/>
</dbReference>
<protein>
    <submittedName>
        <fullName evidence="6">Ras and ef-hand domain-containing protein</fullName>
    </submittedName>
</protein>
<evidence type="ECO:0000313" key="6">
    <source>
        <dbReference type="EMBL" id="KAJ3428466.1"/>
    </source>
</evidence>
<evidence type="ECO:0000313" key="9">
    <source>
        <dbReference type="Proteomes" id="UP001150062"/>
    </source>
</evidence>
<dbReference type="GO" id="GO:0012505">
    <property type="term" value="C:endomembrane system"/>
    <property type="evidence" value="ECO:0007669"/>
    <property type="project" value="UniProtKB-SubCell"/>
</dbReference>
<gene>
    <name evidence="6" type="ORF">M0812_23789</name>
    <name evidence="7" type="ORF">M0813_25778</name>
</gene>
<dbReference type="InterPro" id="IPR027417">
    <property type="entry name" value="P-loop_NTPase"/>
</dbReference>
<dbReference type="GO" id="GO:0003924">
    <property type="term" value="F:GTPase activity"/>
    <property type="evidence" value="ECO:0007669"/>
    <property type="project" value="InterPro"/>
</dbReference>
<dbReference type="SUPFAM" id="SSF52540">
    <property type="entry name" value="P-loop containing nucleoside triphosphate hydrolases"/>
    <property type="match status" value="1"/>
</dbReference>
<dbReference type="PROSITE" id="PS51421">
    <property type="entry name" value="RAS"/>
    <property type="match status" value="1"/>
</dbReference>
<evidence type="ECO:0000256" key="2">
    <source>
        <dbReference type="ARBA" id="ARBA00022741"/>
    </source>
</evidence>
<dbReference type="Gene3D" id="3.40.50.300">
    <property type="entry name" value="P-loop containing nucleotide triphosphate hydrolases"/>
    <property type="match status" value="1"/>
</dbReference>
<dbReference type="PRINTS" id="PR00449">
    <property type="entry name" value="RASTRNSFRMNG"/>
</dbReference>
<name>A0AAV7YHV6_9EUKA</name>
<dbReference type="EMBL" id="JANTQA010000057">
    <property type="protein sequence ID" value="KAJ3428466.1"/>
    <property type="molecule type" value="Genomic_DNA"/>
</dbReference>
<evidence type="ECO:0000256" key="3">
    <source>
        <dbReference type="ARBA" id="ARBA00023134"/>
    </source>
</evidence>
<dbReference type="SMART" id="SM00175">
    <property type="entry name" value="RAB"/>
    <property type="match status" value="1"/>
</dbReference>
<reference evidence="7" key="1">
    <citation type="submission" date="2022-08" db="EMBL/GenBank/DDBJ databases">
        <title>Novel sulfate-reducing endosymbionts in the free-living metamonad Anaeramoeba.</title>
        <authorList>
            <person name="Jerlstrom-Hultqvist J."/>
            <person name="Cepicka I."/>
            <person name="Gallot-Lavallee L."/>
            <person name="Salas-Leiva D."/>
            <person name="Curtis B.A."/>
            <person name="Zahonova K."/>
            <person name="Pipaliya S."/>
            <person name="Dacks J."/>
            <person name="Roger A.J."/>
        </authorList>
    </citation>
    <scope>NUCLEOTIDE SEQUENCE</scope>
    <source>
        <strain evidence="7">Schooner1</strain>
    </source>
</reference>
<accession>A0AAV7YHV6</accession>
<dbReference type="InterPro" id="IPR050227">
    <property type="entry name" value="Rab"/>
</dbReference>
<dbReference type="EMBL" id="JAOAOG010000232">
    <property type="protein sequence ID" value="KAJ6238554.1"/>
    <property type="molecule type" value="Genomic_DNA"/>
</dbReference>
<dbReference type="PROSITE" id="PS51419">
    <property type="entry name" value="RAB"/>
    <property type="match status" value="1"/>
</dbReference>
<dbReference type="Proteomes" id="UP001150062">
    <property type="component" value="Unassembled WGS sequence"/>
</dbReference>
<dbReference type="GO" id="GO:0005525">
    <property type="term" value="F:GTP binding"/>
    <property type="evidence" value="ECO:0007669"/>
    <property type="project" value="UniProtKB-KW"/>
</dbReference>
<dbReference type="NCBIfam" id="TIGR00231">
    <property type="entry name" value="small_GTP"/>
    <property type="match status" value="1"/>
</dbReference>
<reference evidence="6" key="2">
    <citation type="submission" date="2022-08" db="EMBL/GenBank/DDBJ databases">
        <title>Novel sulphate-reducing endosymbionts in the free-living metamonad Anaeramoeba.</title>
        <authorList>
            <person name="Jerlstrom-Hultqvist J."/>
            <person name="Cepicka I."/>
            <person name="Gallot-Lavallee L."/>
            <person name="Salas-Leiva D."/>
            <person name="Curtis B.A."/>
            <person name="Zahonova K."/>
            <person name="Pipaliya S."/>
            <person name="Dacks J."/>
            <person name="Roger A.J."/>
        </authorList>
    </citation>
    <scope>NUCLEOTIDE SEQUENCE</scope>
    <source>
        <strain evidence="6">Busselton2</strain>
    </source>
</reference>
<dbReference type="PROSITE" id="PS51417">
    <property type="entry name" value="ARF"/>
    <property type="match status" value="1"/>
</dbReference>
<keyword evidence="9" id="KW-1185">Reference proteome</keyword>
<dbReference type="Proteomes" id="UP001146793">
    <property type="component" value="Unassembled WGS sequence"/>
</dbReference>
<dbReference type="CDD" id="cd00154">
    <property type="entry name" value="Rab"/>
    <property type="match status" value="1"/>
</dbReference>
<evidence type="ECO:0000256" key="4">
    <source>
        <dbReference type="ARBA" id="ARBA00023136"/>
    </source>
</evidence>
<organism evidence="6 8">
    <name type="scientific">Anaeramoeba flamelloides</name>
    <dbReference type="NCBI Taxonomy" id="1746091"/>
    <lineage>
        <taxon>Eukaryota</taxon>
        <taxon>Metamonada</taxon>
        <taxon>Anaeramoebidae</taxon>
        <taxon>Anaeramoeba</taxon>
    </lineage>
</organism>
<proteinExistence type="predicted"/>